<evidence type="ECO:0000313" key="3">
    <source>
        <dbReference type="Proteomes" id="UP001153069"/>
    </source>
</evidence>
<keyword evidence="3" id="KW-1185">Reference proteome</keyword>
<evidence type="ECO:0000313" key="2">
    <source>
        <dbReference type="EMBL" id="CAB9505422.1"/>
    </source>
</evidence>
<proteinExistence type="predicted"/>
<sequence>MAEEAQFKSTSFEMTTTAPIAMTDWNIQSIGRKIQEGLAEAVNEGKNLFLLFFLKHNVLFPPRRLFFDGIEGSVRSSSSQHLEIISNQGNRIIFVQFVGGASSFGLAEAISSDDEAALAAAQAPPVDQAPHAVPPPAQAVPPQQQAPRRRQQRRQRRVQESDDSSSEGEDFIGLSQLTL</sequence>
<name>A0A9N8HA62_9STRA</name>
<dbReference type="EMBL" id="CAICTM010000229">
    <property type="protein sequence ID" value="CAB9505422.1"/>
    <property type="molecule type" value="Genomic_DNA"/>
</dbReference>
<feature type="compositionally biased region" description="Low complexity" evidence="1">
    <location>
        <begin position="118"/>
        <end position="131"/>
    </location>
</feature>
<evidence type="ECO:0000256" key="1">
    <source>
        <dbReference type="SAM" id="MobiDB-lite"/>
    </source>
</evidence>
<dbReference type="AlphaFoldDB" id="A0A9N8HA62"/>
<comment type="caution">
    <text evidence="2">The sequence shown here is derived from an EMBL/GenBank/DDBJ whole genome shotgun (WGS) entry which is preliminary data.</text>
</comment>
<gene>
    <name evidence="2" type="ORF">SEMRO_230_G093390.1</name>
</gene>
<organism evidence="2 3">
    <name type="scientific">Seminavis robusta</name>
    <dbReference type="NCBI Taxonomy" id="568900"/>
    <lineage>
        <taxon>Eukaryota</taxon>
        <taxon>Sar</taxon>
        <taxon>Stramenopiles</taxon>
        <taxon>Ochrophyta</taxon>
        <taxon>Bacillariophyta</taxon>
        <taxon>Bacillariophyceae</taxon>
        <taxon>Bacillariophycidae</taxon>
        <taxon>Naviculales</taxon>
        <taxon>Naviculaceae</taxon>
        <taxon>Seminavis</taxon>
    </lineage>
</organism>
<feature type="compositionally biased region" description="Basic residues" evidence="1">
    <location>
        <begin position="147"/>
        <end position="156"/>
    </location>
</feature>
<accession>A0A9N8HA62</accession>
<dbReference type="Proteomes" id="UP001153069">
    <property type="component" value="Unassembled WGS sequence"/>
</dbReference>
<protein>
    <submittedName>
        <fullName evidence="2">Uncharacterized protein</fullName>
    </submittedName>
</protein>
<feature type="region of interest" description="Disordered" evidence="1">
    <location>
        <begin position="118"/>
        <end position="179"/>
    </location>
</feature>
<feature type="compositionally biased region" description="Acidic residues" evidence="1">
    <location>
        <begin position="161"/>
        <end position="170"/>
    </location>
</feature>
<reference evidence="2" key="1">
    <citation type="submission" date="2020-06" db="EMBL/GenBank/DDBJ databases">
        <authorList>
            <consortium name="Plant Systems Biology data submission"/>
        </authorList>
    </citation>
    <scope>NUCLEOTIDE SEQUENCE</scope>
    <source>
        <strain evidence="2">D6</strain>
    </source>
</reference>